<dbReference type="InterPro" id="IPR011989">
    <property type="entry name" value="ARM-like"/>
</dbReference>
<comment type="caution">
    <text evidence="18">The sequence shown here is derived from an EMBL/GenBank/DDBJ whole genome shotgun (WGS) entry which is preliminary data.</text>
</comment>
<keyword evidence="13" id="KW-0325">Glycoprotein</keyword>
<gene>
    <name evidence="18" type="ORF">DNTS_008489</name>
</gene>
<evidence type="ECO:0000256" key="1">
    <source>
        <dbReference type="ARBA" id="ARBA00004251"/>
    </source>
</evidence>
<dbReference type="PROSITE" id="PS50835">
    <property type="entry name" value="IG_LIKE"/>
    <property type="match status" value="1"/>
</dbReference>
<dbReference type="PANTHER" id="PTHR31691:SF1">
    <property type="entry name" value="ROTATIN"/>
    <property type="match status" value="1"/>
</dbReference>
<evidence type="ECO:0000256" key="4">
    <source>
        <dbReference type="ARBA" id="ARBA00022475"/>
    </source>
</evidence>
<evidence type="ECO:0000313" key="19">
    <source>
        <dbReference type="Proteomes" id="UP000316079"/>
    </source>
</evidence>
<evidence type="ECO:0000256" key="13">
    <source>
        <dbReference type="ARBA" id="ARBA00023180"/>
    </source>
</evidence>
<keyword evidence="10 16" id="KW-1133">Transmembrane helix</keyword>
<dbReference type="InterPro" id="IPR013783">
    <property type="entry name" value="Ig-like_fold"/>
</dbReference>
<keyword evidence="11 16" id="KW-0472">Membrane</keyword>
<reference evidence="18 19" key="1">
    <citation type="journal article" date="2019" name="Sci. Data">
        <title>Hybrid genome assembly and annotation of Danionella translucida.</title>
        <authorList>
            <person name="Kadobianskyi M."/>
            <person name="Schulze L."/>
            <person name="Schuelke M."/>
            <person name="Judkewitz B."/>
        </authorList>
    </citation>
    <scope>NUCLEOTIDE SEQUENCE [LARGE SCALE GENOMIC DNA]</scope>
    <source>
        <strain evidence="18 19">Bolton</strain>
    </source>
</reference>
<keyword evidence="19" id="KW-1185">Reference proteome</keyword>
<feature type="domain" description="Ig-like" evidence="17">
    <location>
        <begin position="326"/>
        <end position="436"/>
    </location>
</feature>
<evidence type="ECO:0000256" key="12">
    <source>
        <dbReference type="ARBA" id="ARBA00023157"/>
    </source>
</evidence>
<dbReference type="GO" id="GO:0032053">
    <property type="term" value="P:ciliary basal body organization"/>
    <property type="evidence" value="ECO:0007669"/>
    <property type="project" value="TreeGrafter"/>
</dbReference>
<dbReference type="FunFam" id="2.60.40.10:FF:000304">
    <property type="entry name" value="Nectin cell adhesion molecule 1"/>
    <property type="match status" value="1"/>
</dbReference>
<evidence type="ECO:0000256" key="3">
    <source>
        <dbReference type="ARBA" id="ARBA00007810"/>
    </source>
</evidence>
<evidence type="ECO:0000256" key="9">
    <source>
        <dbReference type="ARBA" id="ARBA00022949"/>
    </source>
</evidence>
<dbReference type="PANTHER" id="PTHR31691">
    <property type="entry name" value="ROTATIN"/>
    <property type="match status" value="1"/>
</dbReference>
<comment type="function">
    <text evidence="14">Cell adhesion molecule that promotes cell-cell contacts and plays important roles in the development of the nervous system. Acts by forming homophilic or heterophilic trans-dimers.</text>
</comment>
<dbReference type="InterPro" id="IPR016024">
    <property type="entry name" value="ARM-type_fold"/>
</dbReference>
<evidence type="ECO:0000256" key="15">
    <source>
        <dbReference type="ARBA" id="ARBA00062858"/>
    </source>
</evidence>
<keyword evidence="9" id="KW-0965">Cell junction</keyword>
<dbReference type="GO" id="GO:0036064">
    <property type="term" value="C:ciliary basal body"/>
    <property type="evidence" value="ECO:0007669"/>
    <property type="project" value="InterPro"/>
</dbReference>
<keyword evidence="6" id="KW-0732">Signal</keyword>
<dbReference type="InterPro" id="IPR013106">
    <property type="entry name" value="Ig_V-set"/>
</dbReference>
<accession>A0A553MRG3</accession>
<feature type="transmembrane region" description="Helical" evidence="16">
    <location>
        <begin position="542"/>
        <end position="561"/>
    </location>
</feature>
<dbReference type="GO" id="GO:0010457">
    <property type="term" value="P:centriole-centriole cohesion"/>
    <property type="evidence" value="ECO:0007669"/>
    <property type="project" value="TreeGrafter"/>
</dbReference>
<dbReference type="EMBL" id="SRMA01027310">
    <property type="protein sequence ID" value="TRY55774.1"/>
    <property type="molecule type" value="Genomic_DNA"/>
</dbReference>
<protein>
    <recommendedName>
        <fullName evidence="17">Ig-like domain-containing protein</fullName>
    </recommendedName>
</protein>
<dbReference type="Gene3D" id="2.60.40.10">
    <property type="entry name" value="Immunoglobulins"/>
    <property type="match status" value="1"/>
</dbReference>
<keyword evidence="12" id="KW-1015">Disulfide bond</keyword>
<dbReference type="Proteomes" id="UP000316079">
    <property type="component" value="Unassembled WGS sequence"/>
</dbReference>
<name>A0A553MRG3_9TELE</name>
<dbReference type="AlphaFoldDB" id="A0A553MRG3"/>
<evidence type="ECO:0000256" key="7">
    <source>
        <dbReference type="ARBA" id="ARBA00022737"/>
    </source>
</evidence>
<dbReference type="GO" id="GO:0005813">
    <property type="term" value="C:centrosome"/>
    <property type="evidence" value="ECO:0007669"/>
    <property type="project" value="InterPro"/>
</dbReference>
<dbReference type="GO" id="GO:0005814">
    <property type="term" value="C:centriole"/>
    <property type="evidence" value="ECO:0007669"/>
    <property type="project" value="TreeGrafter"/>
</dbReference>
<keyword evidence="5 16" id="KW-0812">Transmembrane</keyword>
<dbReference type="InterPro" id="IPR036179">
    <property type="entry name" value="Ig-like_dom_sf"/>
</dbReference>
<evidence type="ECO:0000256" key="10">
    <source>
        <dbReference type="ARBA" id="ARBA00022989"/>
    </source>
</evidence>
<dbReference type="Gene3D" id="1.25.10.10">
    <property type="entry name" value="Leucine-rich Repeat Variant"/>
    <property type="match status" value="1"/>
</dbReference>
<keyword evidence="7" id="KW-0677">Repeat</keyword>
<dbReference type="GO" id="GO:0007099">
    <property type="term" value="P:centriole replication"/>
    <property type="evidence" value="ECO:0007669"/>
    <property type="project" value="TreeGrafter"/>
</dbReference>
<evidence type="ECO:0000256" key="11">
    <source>
        <dbReference type="ARBA" id="ARBA00023136"/>
    </source>
</evidence>
<evidence type="ECO:0000259" key="17">
    <source>
        <dbReference type="PROSITE" id="PS50835"/>
    </source>
</evidence>
<dbReference type="OrthoDB" id="9937217at2759"/>
<dbReference type="InterPro" id="IPR030791">
    <property type="entry name" value="Rotatin"/>
</dbReference>
<evidence type="ECO:0000256" key="2">
    <source>
        <dbReference type="ARBA" id="ARBA00004536"/>
    </source>
</evidence>
<evidence type="ECO:0000256" key="16">
    <source>
        <dbReference type="SAM" id="Phobius"/>
    </source>
</evidence>
<evidence type="ECO:0000256" key="5">
    <source>
        <dbReference type="ARBA" id="ARBA00022692"/>
    </source>
</evidence>
<comment type="subcellular location">
    <subcellularLocation>
        <location evidence="2">Cell junction</location>
        <location evidence="2">Adherens junction</location>
    </subcellularLocation>
    <subcellularLocation>
        <location evidence="1">Cell membrane</location>
        <topology evidence="1">Single-pass type I membrane protein</topology>
    </subcellularLocation>
</comment>
<dbReference type="SUPFAM" id="SSF48371">
    <property type="entry name" value="ARM repeat"/>
    <property type="match status" value="1"/>
</dbReference>
<keyword evidence="8" id="KW-0130">Cell adhesion</keyword>
<keyword evidence="4" id="KW-1003">Cell membrane</keyword>
<proteinExistence type="inferred from homology"/>
<dbReference type="GO" id="GO:0005912">
    <property type="term" value="C:adherens junction"/>
    <property type="evidence" value="ECO:0007669"/>
    <property type="project" value="UniProtKB-SubCell"/>
</dbReference>
<dbReference type="InterPro" id="IPR007110">
    <property type="entry name" value="Ig-like_dom"/>
</dbReference>
<evidence type="ECO:0000313" key="18">
    <source>
        <dbReference type="EMBL" id="TRY55774.1"/>
    </source>
</evidence>
<comment type="subunit">
    <text evidence="15">Cis- and trans-homodimer. Can form trans-heterodimers.</text>
</comment>
<sequence>MAVATDVHLAAVLWALWPWLLLDDLTMTAALELLCIYTANCTTACTALCSSGTSGSSQALVPKPTVSNSLMHGLMKLASSVAPDNTSIYSLAFSLLANLALSRDGKGLLLKSNFLQHFLSVPVPRAGGRSSASTGDLLTLWLRLLLNVSFGEDGQQMILRLRGALEMLVELAMSKQASIKHSVLLILHNICFCSANKPKVLANGSSSSEIQTIGASALWALLHNNQKAKSTLKCPSIKLKVEEAFMFSRNGENKFSLILKSFSVQHSDVDAAASGMTLFRNWDDRLGLQTEKAFAKGISPSKMEAVQKDYWYFVVLLMLICVLRGSRQMKAPESTVSLQEGMILDCLCPWSGQLIMVSWSKKSHLQPIAVYHPQYGTNFGSSFDGRVEFLKSSEMDGSISIVNVTEADIGQYHCSLQTYPQGSWTKDTFVRKAALTTTTTIIPIQADTKLVVAEKDNLTIICDLVHNGEVYQVSIEKVDTMEGVGNIIATCQLLEGAVELQNFSSRGRVNCSEAMELRLQLTSIAREDGGLYRYFSGLHHMLYVYVGGGLVGLAALLIVLLKCVNRLKRKREEYSVKLHPAKRKVKIAIKNGSTSLTSENQDTGAPFLIPELTGLTFQVVDL</sequence>
<evidence type="ECO:0000256" key="14">
    <source>
        <dbReference type="ARBA" id="ARBA00058274"/>
    </source>
</evidence>
<evidence type="ECO:0000256" key="6">
    <source>
        <dbReference type="ARBA" id="ARBA00022729"/>
    </source>
</evidence>
<dbReference type="GO" id="GO:0005886">
    <property type="term" value="C:plasma membrane"/>
    <property type="evidence" value="ECO:0007669"/>
    <property type="project" value="UniProtKB-SubCell"/>
</dbReference>
<dbReference type="STRING" id="623744.A0A553MRG3"/>
<dbReference type="GO" id="GO:0007155">
    <property type="term" value="P:cell adhesion"/>
    <property type="evidence" value="ECO:0007669"/>
    <property type="project" value="UniProtKB-KW"/>
</dbReference>
<dbReference type="Pfam" id="PF07686">
    <property type="entry name" value="V-set"/>
    <property type="match status" value="1"/>
</dbReference>
<organism evidence="18 19">
    <name type="scientific">Danionella cerebrum</name>
    <dbReference type="NCBI Taxonomy" id="2873325"/>
    <lineage>
        <taxon>Eukaryota</taxon>
        <taxon>Metazoa</taxon>
        <taxon>Chordata</taxon>
        <taxon>Craniata</taxon>
        <taxon>Vertebrata</taxon>
        <taxon>Euteleostomi</taxon>
        <taxon>Actinopterygii</taxon>
        <taxon>Neopterygii</taxon>
        <taxon>Teleostei</taxon>
        <taxon>Ostariophysi</taxon>
        <taxon>Cypriniformes</taxon>
        <taxon>Danionidae</taxon>
        <taxon>Danioninae</taxon>
        <taxon>Danionella</taxon>
    </lineage>
</organism>
<comment type="similarity">
    <text evidence="3">Belongs to the nectin family.</text>
</comment>
<evidence type="ECO:0000256" key="8">
    <source>
        <dbReference type="ARBA" id="ARBA00022889"/>
    </source>
</evidence>
<dbReference type="SUPFAM" id="SSF48726">
    <property type="entry name" value="Immunoglobulin"/>
    <property type="match status" value="1"/>
</dbReference>